<dbReference type="AlphaFoldDB" id="A0A1H5VVB3"/>
<dbReference type="EMBL" id="FNUL01000012">
    <property type="protein sequence ID" value="SEF90497.1"/>
    <property type="molecule type" value="Genomic_DNA"/>
</dbReference>
<dbReference type="Proteomes" id="UP000236726">
    <property type="component" value="Unassembled WGS sequence"/>
</dbReference>
<reference evidence="1 2" key="1">
    <citation type="submission" date="2016-10" db="EMBL/GenBank/DDBJ databases">
        <authorList>
            <person name="de Groot N.N."/>
        </authorList>
    </citation>
    <scope>NUCLEOTIDE SEQUENCE [LARGE SCALE GENOMIC DNA]</scope>
    <source>
        <strain evidence="1 2">D15d</strain>
    </source>
</reference>
<accession>A0A1H5VVB3</accession>
<keyword evidence="2" id="KW-1185">Reference proteome</keyword>
<gene>
    <name evidence="1" type="ORF">SAMN05216537_11285</name>
</gene>
<evidence type="ECO:0000313" key="1">
    <source>
        <dbReference type="EMBL" id="SEF90497.1"/>
    </source>
</evidence>
<protein>
    <submittedName>
        <fullName evidence="1">Uncharacterized protein</fullName>
    </submittedName>
</protein>
<proteinExistence type="predicted"/>
<evidence type="ECO:0000313" key="2">
    <source>
        <dbReference type="Proteomes" id="UP000236726"/>
    </source>
</evidence>
<dbReference type="RefSeq" id="WP_103953135.1">
    <property type="nucleotide sequence ID" value="NZ_FNUL01000012.1"/>
</dbReference>
<sequence>MMTERQEKLVNAMKDNANMINELNKKMVGHTVRDQKESEKVIKKCRKNFKNYKKAVNVDGFEYCDKKVALDISEDDSGFLLYMSHSSYDRASYFYKITKKEKDKIKLEEAKKKFYNAIIDHIIYSVISLEIASTSRIVTELDECDFSVPLLRNMKGYSFNYDNLNEKDFIWEYEHNMTSETCMIPHLGNFYYPATDTDYRYLKYVYFGFNDNNTKLQNGTWGGNQHENLVLNWIENASYVSFLCAGHNIKRCIDLLNKYFNTDFDMSHEGLVELTNYLYENHEDRFSELTDMEMKKLKEDATMEIHYNMDSMFAHHIVKNRYAFTRILDLYKVLMEDCKKVYDIDYIDIMLNQRKYFVDEQIDRHCLPHWHDEHDCFVDDDGRLFHFTVLDLLPRNRRNDMYNLLGLKRDEKLVLFSDQTWENFEKRYNTMYKSLYESAINKKIASKVYDEKRLKFAKDVLDTYDEMMADESDWSKYKDIYKDYIYTNYLILYTLIDGCDKNYILEN</sequence>
<organism evidence="1 2">
    <name type="scientific">Lachnospira multipara</name>
    <dbReference type="NCBI Taxonomy" id="28051"/>
    <lineage>
        <taxon>Bacteria</taxon>
        <taxon>Bacillati</taxon>
        <taxon>Bacillota</taxon>
        <taxon>Clostridia</taxon>
        <taxon>Lachnospirales</taxon>
        <taxon>Lachnospiraceae</taxon>
        <taxon>Lachnospira</taxon>
    </lineage>
</organism>
<name>A0A1H5VVB3_9FIRM</name>